<evidence type="ECO:0000256" key="1">
    <source>
        <dbReference type="ARBA" id="ARBA00005655"/>
    </source>
</evidence>
<dbReference type="Proteomes" id="UP000473826">
    <property type="component" value="Unassembled WGS sequence"/>
</dbReference>
<comment type="caution">
    <text evidence="3">The sequence shown here is derived from an EMBL/GenBank/DDBJ whole genome shotgun (WGS) entry which is preliminary data.</text>
</comment>
<accession>A0A7D8UZM6</accession>
<evidence type="ECO:0000313" key="3">
    <source>
        <dbReference type="EMBL" id="TXT09013.1"/>
    </source>
</evidence>
<name>A0A7D8UZM6_VANHU</name>
<comment type="similarity">
    <text evidence="1">Belongs to the Luc7 family.</text>
</comment>
<proteinExistence type="inferred from homology"/>
<evidence type="ECO:0000256" key="2">
    <source>
        <dbReference type="SAM" id="MobiDB-lite"/>
    </source>
</evidence>
<protein>
    <submittedName>
        <fullName evidence="3">Uncharacterized protein</fullName>
    </submittedName>
</protein>
<keyword evidence="4" id="KW-1185">Reference proteome</keyword>
<feature type="region of interest" description="Disordered" evidence="2">
    <location>
        <begin position="234"/>
        <end position="390"/>
    </location>
</feature>
<feature type="compositionally biased region" description="Pro residues" evidence="2">
    <location>
        <begin position="245"/>
        <end position="261"/>
    </location>
</feature>
<dbReference type="GO" id="GO:0003729">
    <property type="term" value="F:mRNA binding"/>
    <property type="evidence" value="ECO:0007669"/>
    <property type="project" value="InterPro"/>
</dbReference>
<feature type="compositionally biased region" description="Basic and acidic residues" evidence="2">
    <location>
        <begin position="274"/>
        <end position="382"/>
    </location>
</feature>
<gene>
    <name evidence="3" type="ORF">VHUM_02487</name>
</gene>
<dbReference type="AlphaFoldDB" id="A0A7D8UZM6"/>
<dbReference type="GO" id="GO:0005685">
    <property type="term" value="C:U1 snRNP"/>
    <property type="evidence" value="ECO:0007669"/>
    <property type="project" value="InterPro"/>
</dbReference>
<sequence length="390" mass="45604">MAEMQRKLLEQMMGPEAMGFQPPNLDWWNEKVCRDYLFGTCLHDTFSNTKMDLGPCPKTHSDRILKQFKEAQEANPNDPRINAFRQEHENNIYQFVDECDRRIRASQRKLEKTPEENRKTVDLMREIGEIELSIQGGTEEIEALGEAGKVEESMEKLAAVDALKQLKTDKEKELQILNENAGASGHQKLRVCEICGAMLSVLDSDKRLADHFGGKMHLGFHELRKIMATWAEERMQARSSGGPPQGAPPSGGAPPPPPTGAPGPADSIPHTPSHHPDKSKREAGELVEDERRERDRDSRRDYDRRDRDRYDDRDRYRERDRYGDRDDRREDRYGDRHRDDKYGGDRDRERSRYDDRDRRDRDRERSDRDKYEDDRRRTDRSRSPSKRRVV</sequence>
<dbReference type="OrthoDB" id="153872at2759"/>
<organism evidence="3 4">
    <name type="scientific">Vanrija humicola</name>
    <name type="common">Yeast</name>
    <name type="synonym">Cryptococcus humicola</name>
    <dbReference type="NCBI Taxonomy" id="5417"/>
    <lineage>
        <taxon>Eukaryota</taxon>
        <taxon>Fungi</taxon>
        <taxon>Dikarya</taxon>
        <taxon>Basidiomycota</taxon>
        <taxon>Agaricomycotina</taxon>
        <taxon>Tremellomycetes</taxon>
        <taxon>Trichosporonales</taxon>
        <taxon>Trichosporonaceae</taxon>
        <taxon>Vanrija</taxon>
    </lineage>
</organism>
<reference evidence="3 4" key="1">
    <citation type="journal article" date="2019" name="PLoS Genet.">
        <title>Convergent evolution of linked mating-type loci in basidiomycete fungi.</title>
        <authorList>
            <person name="Sun S."/>
            <person name="Coelho M.A."/>
            <person name="Heitman J."/>
            <person name="Nowrousian M."/>
        </authorList>
    </citation>
    <scope>NUCLEOTIDE SEQUENCE [LARGE SCALE GENOMIC DNA]</scope>
    <source>
        <strain evidence="3 4">CBS 4282</strain>
    </source>
</reference>
<dbReference type="PANTHER" id="PTHR12375">
    <property type="entry name" value="RNA-BINDING PROTEIN LUC7-RELATED"/>
    <property type="match status" value="1"/>
</dbReference>
<dbReference type="InterPro" id="IPR004882">
    <property type="entry name" value="Luc7-rel"/>
</dbReference>
<dbReference type="Pfam" id="PF03194">
    <property type="entry name" value="LUC7"/>
    <property type="match status" value="1"/>
</dbReference>
<evidence type="ECO:0000313" key="4">
    <source>
        <dbReference type="Proteomes" id="UP000473826"/>
    </source>
</evidence>
<dbReference type="EMBL" id="QKWK01000006">
    <property type="protein sequence ID" value="TXT09013.1"/>
    <property type="molecule type" value="Genomic_DNA"/>
</dbReference>
<dbReference type="GO" id="GO:0006376">
    <property type="term" value="P:mRNA splice site recognition"/>
    <property type="evidence" value="ECO:0007669"/>
    <property type="project" value="InterPro"/>
</dbReference>